<accession>A0A919JBN7</accession>
<name>A0A919JBN7_9ACTN</name>
<dbReference type="EMBL" id="BOMM01000095">
    <property type="protein sequence ID" value="GIE16693.1"/>
    <property type="molecule type" value="Genomic_DNA"/>
</dbReference>
<evidence type="ECO:0000313" key="4">
    <source>
        <dbReference type="Proteomes" id="UP000598174"/>
    </source>
</evidence>
<evidence type="ECO:0000259" key="2">
    <source>
        <dbReference type="Pfam" id="PF00135"/>
    </source>
</evidence>
<sequence length="118" mass="12532">MDIVTTTGPVRGRDTAYGTAFHGVPYAAGPTGAARFAAPNRTSRRPPRKLVAPAIRRPDHGRRWSKTASRNQEGGPATPGRAHALQAYGPARTPVTAERRKDAEAVASRSQGQANPSH</sequence>
<evidence type="ECO:0000256" key="1">
    <source>
        <dbReference type="SAM" id="MobiDB-lite"/>
    </source>
</evidence>
<keyword evidence="4" id="KW-1185">Reference proteome</keyword>
<dbReference type="Proteomes" id="UP000598174">
    <property type="component" value="Unassembled WGS sequence"/>
</dbReference>
<dbReference type="InterPro" id="IPR029058">
    <property type="entry name" value="AB_hydrolase_fold"/>
</dbReference>
<dbReference type="SUPFAM" id="SSF53474">
    <property type="entry name" value="alpha/beta-Hydrolases"/>
    <property type="match status" value="1"/>
</dbReference>
<reference evidence="3" key="1">
    <citation type="submission" date="2021-01" db="EMBL/GenBank/DDBJ databases">
        <title>Whole genome shotgun sequence of Actinoplanes ferrugineus NBRC 15555.</title>
        <authorList>
            <person name="Komaki H."/>
            <person name="Tamura T."/>
        </authorList>
    </citation>
    <scope>NUCLEOTIDE SEQUENCE</scope>
    <source>
        <strain evidence="3">NBRC 15555</strain>
    </source>
</reference>
<feature type="compositionally biased region" description="Polar residues" evidence="1">
    <location>
        <begin position="108"/>
        <end position="118"/>
    </location>
</feature>
<protein>
    <recommendedName>
        <fullName evidence="2">Carboxylesterase type B domain-containing protein</fullName>
    </recommendedName>
</protein>
<gene>
    <name evidence="3" type="ORF">Afe05nite_85330</name>
</gene>
<organism evidence="3 4">
    <name type="scientific">Paractinoplanes ferrugineus</name>
    <dbReference type="NCBI Taxonomy" id="113564"/>
    <lineage>
        <taxon>Bacteria</taxon>
        <taxon>Bacillati</taxon>
        <taxon>Actinomycetota</taxon>
        <taxon>Actinomycetes</taxon>
        <taxon>Micromonosporales</taxon>
        <taxon>Micromonosporaceae</taxon>
        <taxon>Paractinoplanes</taxon>
    </lineage>
</organism>
<dbReference type="Pfam" id="PF00135">
    <property type="entry name" value="COesterase"/>
    <property type="match status" value="1"/>
</dbReference>
<dbReference type="Gene3D" id="3.40.50.1820">
    <property type="entry name" value="alpha/beta hydrolase"/>
    <property type="match status" value="1"/>
</dbReference>
<proteinExistence type="predicted"/>
<feature type="domain" description="Carboxylesterase type B" evidence="2">
    <location>
        <begin position="3"/>
        <end position="42"/>
    </location>
</feature>
<evidence type="ECO:0000313" key="3">
    <source>
        <dbReference type="EMBL" id="GIE16693.1"/>
    </source>
</evidence>
<feature type="region of interest" description="Disordered" evidence="1">
    <location>
        <begin position="56"/>
        <end position="118"/>
    </location>
</feature>
<dbReference type="InterPro" id="IPR002018">
    <property type="entry name" value="CarbesteraseB"/>
</dbReference>
<dbReference type="AlphaFoldDB" id="A0A919JBN7"/>
<comment type="caution">
    <text evidence="3">The sequence shown here is derived from an EMBL/GenBank/DDBJ whole genome shotgun (WGS) entry which is preliminary data.</text>
</comment>